<keyword evidence="9" id="KW-0967">Endosome</keyword>
<dbReference type="RefSeq" id="XP_071042623.1">
    <property type="nucleotide sequence ID" value="XM_071186522.1"/>
</dbReference>
<dbReference type="AlphaFoldDB" id="A0A2L2Y3Z6"/>
<dbReference type="InterPro" id="IPR042491">
    <property type="entry name" value="Vps35_C"/>
</dbReference>
<dbReference type="GO" id="GO:0009967">
    <property type="term" value="P:positive regulation of signal transduction"/>
    <property type="evidence" value="ECO:0007669"/>
    <property type="project" value="UniProtKB-ARBA"/>
</dbReference>
<dbReference type="PANTHER" id="PTHR11099">
    <property type="entry name" value="VACUOLAR SORTING PROTEIN 35"/>
    <property type="match status" value="1"/>
</dbReference>
<dbReference type="OMA" id="YIRSREY"/>
<keyword evidence="7" id="KW-0963">Cytoplasm</keyword>
<keyword evidence="8" id="KW-0597">Phosphoprotein</keyword>
<evidence type="ECO:0000256" key="5">
    <source>
        <dbReference type="ARBA" id="ARBA00006536"/>
    </source>
</evidence>
<evidence type="ECO:0000256" key="8">
    <source>
        <dbReference type="ARBA" id="ARBA00022553"/>
    </source>
</evidence>
<dbReference type="GO" id="GO:0031647">
    <property type="term" value="P:regulation of protein stability"/>
    <property type="evidence" value="ECO:0007669"/>
    <property type="project" value="UniProtKB-ARBA"/>
</dbReference>
<evidence type="ECO:0000256" key="7">
    <source>
        <dbReference type="ARBA" id="ARBA00022490"/>
    </source>
</evidence>
<dbReference type="GO" id="GO:0042176">
    <property type="term" value="P:regulation of protein catabolic process"/>
    <property type="evidence" value="ECO:0007669"/>
    <property type="project" value="UniProtKB-ARBA"/>
</dbReference>
<dbReference type="PANTHER" id="PTHR11099:SF0">
    <property type="entry name" value="VACUOLAR PROTEIN SORTING-ASSOCIATED PROTEIN 35"/>
    <property type="match status" value="1"/>
</dbReference>
<dbReference type="GO" id="GO:0031748">
    <property type="term" value="F:D1 dopamine receptor binding"/>
    <property type="evidence" value="ECO:0007669"/>
    <property type="project" value="UniProtKB-ARBA"/>
</dbReference>
<dbReference type="GO" id="GO:0099639">
    <property type="term" value="P:neurotransmitter receptor transport, endosome to plasma membrane"/>
    <property type="evidence" value="ECO:0007669"/>
    <property type="project" value="UniProtKB-ARBA"/>
</dbReference>
<name>A0A2L2Y3Z6_PARTP</name>
<proteinExistence type="evidence at transcript level"/>
<evidence type="ECO:0000256" key="4">
    <source>
        <dbReference type="ARBA" id="ARBA00004603"/>
    </source>
</evidence>
<dbReference type="RefSeq" id="XP_071042620.1">
    <property type="nucleotide sequence ID" value="XM_071186519.1"/>
</dbReference>
<evidence type="ECO:0000256" key="14">
    <source>
        <dbReference type="SAM" id="MobiDB-lite"/>
    </source>
</evidence>
<dbReference type="GO" id="GO:0051049">
    <property type="term" value="P:regulation of transport"/>
    <property type="evidence" value="ECO:0007669"/>
    <property type="project" value="UniProtKB-ARBA"/>
</dbReference>
<dbReference type="GO" id="GO:0010628">
    <property type="term" value="P:positive regulation of gene expression"/>
    <property type="evidence" value="ECO:0007669"/>
    <property type="project" value="UniProtKB-ARBA"/>
</dbReference>
<dbReference type="GO" id="GO:0005769">
    <property type="term" value="C:early endosome"/>
    <property type="evidence" value="ECO:0007669"/>
    <property type="project" value="UniProtKB-SubCell"/>
</dbReference>
<evidence type="ECO:0000256" key="11">
    <source>
        <dbReference type="ARBA" id="ARBA00023136"/>
    </source>
</evidence>
<evidence type="ECO:0000313" key="15">
    <source>
        <dbReference type="EMBL" id="LAA02902.1"/>
    </source>
</evidence>
<dbReference type="RefSeq" id="XP_015919568.1">
    <property type="nucleotide sequence ID" value="XM_016064082.3"/>
</dbReference>
<comment type="subcellular location">
    <subcellularLocation>
        <location evidence="3">Cytoplasm</location>
    </subcellularLocation>
    <subcellularLocation>
        <location evidence="2">Early endosome</location>
    </subcellularLocation>
    <subcellularLocation>
        <location evidence="4">Late endosome</location>
    </subcellularLocation>
    <subcellularLocation>
        <location evidence="1">Membrane</location>
        <topology evidence="1">Peripheral membrane protein</topology>
    </subcellularLocation>
</comment>
<accession>A0A2L2Y3Z6</accession>
<evidence type="ECO:0000256" key="13">
    <source>
        <dbReference type="PIRNR" id="PIRNR009375"/>
    </source>
</evidence>
<dbReference type="OrthoDB" id="10258141at2759"/>
<reference evidence="15" key="1">
    <citation type="journal article" date="2016" name="Mol. Ecol. Resour.">
        <title>Evaluation of the impact of RNA preservation methods of spiders for de novo transcriptome assembly.</title>
        <authorList>
            <person name="Kono N."/>
            <person name="Nakamura H."/>
            <person name="Ito Y."/>
            <person name="Tomita M."/>
            <person name="Arakawa K."/>
        </authorList>
    </citation>
    <scope>NUCLEOTIDE SEQUENCE</scope>
    <source>
        <tissue evidence="15">Whole body</tissue>
    </source>
</reference>
<dbReference type="RefSeq" id="XP_015919569.1">
    <property type="nucleotide sequence ID" value="XM_016064083.3"/>
</dbReference>
<dbReference type="GO" id="GO:0042147">
    <property type="term" value="P:retrograde transport, endosome to Golgi"/>
    <property type="evidence" value="ECO:0007669"/>
    <property type="project" value="InterPro"/>
</dbReference>
<comment type="function">
    <text evidence="13">Plays a role in vesicular protein sorting.</text>
</comment>
<dbReference type="EMBL" id="IAAA01004350">
    <property type="protein sequence ID" value="LAA02899.1"/>
    <property type="molecule type" value="mRNA"/>
</dbReference>
<dbReference type="FunFam" id="1.25.40.660:FF:000001">
    <property type="entry name" value="Vacuolar protein sorting-associated protein 35"/>
    <property type="match status" value="1"/>
</dbReference>
<evidence type="ECO:0000256" key="6">
    <source>
        <dbReference type="ARBA" id="ARBA00022448"/>
    </source>
</evidence>
<dbReference type="Pfam" id="PF03635">
    <property type="entry name" value="Vps35"/>
    <property type="match status" value="1"/>
</dbReference>
<evidence type="ECO:0000256" key="1">
    <source>
        <dbReference type="ARBA" id="ARBA00004170"/>
    </source>
</evidence>
<dbReference type="GO" id="GO:0005829">
    <property type="term" value="C:cytosol"/>
    <property type="evidence" value="ECO:0007669"/>
    <property type="project" value="GOC"/>
</dbReference>
<dbReference type="EMBL" id="IAAA01004349">
    <property type="protein sequence ID" value="LAA02893.1"/>
    <property type="molecule type" value="mRNA"/>
</dbReference>
<comment type="similarity">
    <text evidence="5 13">Belongs to the VPS35 family.</text>
</comment>
<dbReference type="GO" id="GO:0005770">
    <property type="term" value="C:late endosome"/>
    <property type="evidence" value="ECO:0007669"/>
    <property type="project" value="UniProtKB-SubCell"/>
</dbReference>
<dbReference type="GO" id="GO:0099175">
    <property type="term" value="P:regulation of postsynapse organization"/>
    <property type="evidence" value="ECO:0007669"/>
    <property type="project" value="UniProtKB-ARBA"/>
</dbReference>
<dbReference type="GO" id="GO:0032880">
    <property type="term" value="P:regulation of protein localization"/>
    <property type="evidence" value="ECO:0007669"/>
    <property type="project" value="UniProtKB-ARBA"/>
</dbReference>
<evidence type="ECO:0000256" key="12">
    <source>
        <dbReference type="ARBA" id="ARBA00072998"/>
    </source>
</evidence>
<dbReference type="RefSeq" id="XP_071042622.1">
    <property type="nucleotide sequence ID" value="XM_071186521.1"/>
</dbReference>
<dbReference type="GO" id="GO:0030906">
    <property type="term" value="C:retromer, cargo-selective complex"/>
    <property type="evidence" value="ECO:0007669"/>
    <property type="project" value="InterPro"/>
</dbReference>
<evidence type="ECO:0000256" key="9">
    <source>
        <dbReference type="ARBA" id="ARBA00022753"/>
    </source>
</evidence>
<dbReference type="RefSeq" id="XP_015919567.1">
    <property type="nucleotide sequence ID" value="XM_016064081.3"/>
</dbReference>
<evidence type="ECO:0000256" key="3">
    <source>
        <dbReference type="ARBA" id="ARBA00004496"/>
    </source>
</evidence>
<protein>
    <recommendedName>
        <fullName evidence="12 13">Vacuolar protein sorting-associated protein 35</fullName>
    </recommendedName>
</protein>
<dbReference type="Gene3D" id="1.25.40.660">
    <property type="entry name" value="Vacuolar protein sorting-associated protein 35, helical subcomplex Vps35-C"/>
    <property type="match status" value="1"/>
</dbReference>
<keyword evidence="11" id="KW-0472">Membrane</keyword>
<feature type="region of interest" description="Disordered" evidence="14">
    <location>
        <begin position="780"/>
        <end position="812"/>
    </location>
</feature>
<evidence type="ECO:0000256" key="10">
    <source>
        <dbReference type="ARBA" id="ARBA00022927"/>
    </source>
</evidence>
<dbReference type="RefSeq" id="XP_071042621.1">
    <property type="nucleotide sequence ID" value="XM_071186520.1"/>
</dbReference>
<sequence length="812" mass="93265">MPQTPQLSPQEEQEKLLDEAVGVVKMQAFQMKRCLDKTKLMEALKHASNMLGELRTSLLSPKSYYELYMAVSDELRHLESYLLDEFQKGRKVADLYELVQYAGNIIPRLYLLITVGLIYMKTNEHSKRDILKDVVEMCRGVQHPLRGLFLRNYLLQCTRNILPDVDENDPNAETIGTVKDSVDFILLNFAEMNKLWVRMQHQGHSRDKDKRERERQELRLLVGTNLVRLSQLDTVDIEKYKKMVLPGILEQVVSCRDAIAQEYLMECIIQVFPDEFHLRTLNNFLKACAELHQNVNVKNIIISLIDRLAVFATRDDATGIPQEIKLFDIFSDQIAQIIQSRQGMPSEDTVALQVSLINLALKCYPDRVDYVDKVLETTVSIFEKCEMKRVEYNTPVSKELVKLLKIPVQHYNNILTVLELKHFGNLMNFCDYNSRKSMSCFLINNALENETYIPTQEQVEQILQLVSPLIQDQSDQPSEEDDPEDFAEEQGLMGRFINLLQAESPDQQFLMLNTTRKHFGNGGNRRIRFTLAPIVFQAYKLAFRYKNCSEEDDNWEKKCQKIFRFCLQTVNVLIKAEMAELPLRLFLQGALASGQIGYEGHEAVAYEFVSQAFSLYEEEISESKAQLSAITLIIATVEQMSCFSAENHEPLRTQCALATSKLLKKPDQCRGVSVCSHLFWSGKNLATKGEEMHDGKRVLECLKKGTNTAKQCMDSSVQAQLLVEILNHCIYFHEKGNEQIQNLKNHLLSEIKELLPNLEVNEETEQINKHFQNTIEHLQEGKATTEKEHSIEHLKDGKAATQKEAAIEEPAL</sequence>
<dbReference type="PIRSF" id="PIRSF009375">
    <property type="entry name" value="Retromer_Vps35"/>
    <property type="match status" value="1"/>
</dbReference>
<feature type="compositionally biased region" description="Basic and acidic residues" evidence="14">
    <location>
        <begin position="780"/>
        <end position="798"/>
    </location>
</feature>
<evidence type="ECO:0000256" key="2">
    <source>
        <dbReference type="ARBA" id="ARBA00004412"/>
    </source>
</evidence>
<dbReference type="EMBL" id="IAAA01004351">
    <property type="protein sequence ID" value="LAA02902.1"/>
    <property type="molecule type" value="mRNA"/>
</dbReference>
<keyword evidence="6 13" id="KW-0813">Transport</keyword>
<dbReference type="GeneID" id="107448764"/>
<organism evidence="15">
    <name type="scientific">Parasteatoda tepidariorum</name>
    <name type="common">Common house spider</name>
    <name type="synonym">Achaearanea tepidariorum</name>
    <dbReference type="NCBI Taxonomy" id="114398"/>
    <lineage>
        <taxon>Eukaryota</taxon>
        <taxon>Metazoa</taxon>
        <taxon>Ecdysozoa</taxon>
        <taxon>Arthropoda</taxon>
        <taxon>Chelicerata</taxon>
        <taxon>Arachnida</taxon>
        <taxon>Araneae</taxon>
        <taxon>Araneomorphae</taxon>
        <taxon>Entelegynae</taxon>
        <taxon>Araneoidea</taxon>
        <taxon>Theridiidae</taxon>
        <taxon>Parasteatoda</taxon>
    </lineage>
</organism>
<dbReference type="InterPro" id="IPR005378">
    <property type="entry name" value="Vps35"/>
</dbReference>
<dbReference type="EMBL" id="IAAA01004353">
    <property type="protein sequence ID" value="LAA02911.1"/>
    <property type="molecule type" value="mRNA"/>
</dbReference>
<keyword evidence="10 13" id="KW-0653">Protein transport</keyword>
<dbReference type="EMBL" id="IAAA01004352">
    <property type="protein sequence ID" value="LAA02906.1"/>
    <property type="molecule type" value="mRNA"/>
</dbReference>
<dbReference type="GO" id="GO:0050793">
    <property type="term" value="P:regulation of developmental process"/>
    <property type="evidence" value="ECO:0007669"/>
    <property type="project" value="UniProtKB-ARBA"/>
</dbReference>